<dbReference type="GO" id="GO:0000160">
    <property type="term" value="P:phosphorelay signal transduction system"/>
    <property type="evidence" value="ECO:0007669"/>
    <property type="project" value="InterPro"/>
</dbReference>
<dbReference type="RefSeq" id="WP_160677594.1">
    <property type="nucleotide sequence ID" value="NZ_WTYN01000006.1"/>
</dbReference>
<dbReference type="PROSITE" id="PS50043">
    <property type="entry name" value="HTH_LUXR_2"/>
    <property type="match status" value="1"/>
</dbReference>
<dbReference type="OrthoDB" id="9782655at2"/>
<dbReference type="InterPro" id="IPR001789">
    <property type="entry name" value="Sig_transdc_resp-reg_receiver"/>
</dbReference>
<evidence type="ECO:0000313" key="8">
    <source>
        <dbReference type="Proteomes" id="UP000445582"/>
    </source>
</evidence>
<protein>
    <recommendedName>
        <fullName evidence="9">Helix-turn-helix transcriptional regulator</fullName>
    </recommendedName>
</protein>
<evidence type="ECO:0008006" key="9">
    <source>
        <dbReference type="Google" id="ProtNLM"/>
    </source>
</evidence>
<evidence type="ECO:0000256" key="2">
    <source>
        <dbReference type="ARBA" id="ARBA00023125"/>
    </source>
</evidence>
<feature type="domain" description="HTH luxR-type" evidence="5">
    <location>
        <begin position="127"/>
        <end position="192"/>
    </location>
</feature>
<dbReference type="SUPFAM" id="SSF46894">
    <property type="entry name" value="C-terminal effector domain of the bipartite response regulators"/>
    <property type="match status" value="1"/>
</dbReference>
<dbReference type="Proteomes" id="UP000445582">
    <property type="component" value="Unassembled WGS sequence"/>
</dbReference>
<keyword evidence="3" id="KW-0804">Transcription</keyword>
<keyword evidence="8" id="KW-1185">Reference proteome</keyword>
<comment type="caution">
    <text evidence="4">Lacks conserved residue(s) required for the propagation of feature annotation.</text>
</comment>
<dbReference type="InterPro" id="IPR011006">
    <property type="entry name" value="CheY-like_superfamily"/>
</dbReference>
<dbReference type="PROSITE" id="PS50110">
    <property type="entry name" value="RESPONSE_REGULATORY"/>
    <property type="match status" value="1"/>
</dbReference>
<evidence type="ECO:0000313" key="7">
    <source>
        <dbReference type="EMBL" id="MXO64095.1"/>
    </source>
</evidence>
<accession>A0A844YKR5</accession>
<evidence type="ECO:0000256" key="1">
    <source>
        <dbReference type="ARBA" id="ARBA00023015"/>
    </source>
</evidence>
<evidence type="ECO:0000259" key="6">
    <source>
        <dbReference type="PROSITE" id="PS50110"/>
    </source>
</evidence>
<organism evidence="7 8">
    <name type="scientific">Qipengyuania oceanensis</name>
    <dbReference type="NCBI Taxonomy" id="1463597"/>
    <lineage>
        <taxon>Bacteria</taxon>
        <taxon>Pseudomonadati</taxon>
        <taxon>Pseudomonadota</taxon>
        <taxon>Alphaproteobacteria</taxon>
        <taxon>Sphingomonadales</taxon>
        <taxon>Erythrobacteraceae</taxon>
        <taxon>Qipengyuania</taxon>
    </lineage>
</organism>
<dbReference type="Gene3D" id="3.40.50.2300">
    <property type="match status" value="1"/>
</dbReference>
<comment type="caution">
    <text evidence="7">The sequence shown here is derived from an EMBL/GenBank/DDBJ whole genome shotgun (WGS) entry which is preliminary data.</text>
</comment>
<keyword evidence="2" id="KW-0238">DNA-binding</keyword>
<dbReference type="CDD" id="cd06170">
    <property type="entry name" value="LuxR_C_like"/>
    <property type="match status" value="1"/>
</dbReference>
<dbReference type="Pfam" id="PF00196">
    <property type="entry name" value="GerE"/>
    <property type="match status" value="1"/>
</dbReference>
<evidence type="ECO:0000259" key="5">
    <source>
        <dbReference type="PROSITE" id="PS50043"/>
    </source>
</evidence>
<dbReference type="AlphaFoldDB" id="A0A844YKR5"/>
<dbReference type="PANTHER" id="PTHR44688:SF16">
    <property type="entry name" value="DNA-BINDING TRANSCRIPTIONAL ACTIVATOR DEVR_DOSR"/>
    <property type="match status" value="1"/>
</dbReference>
<keyword evidence="1" id="KW-0805">Transcription regulation</keyword>
<dbReference type="SMART" id="SM00421">
    <property type="entry name" value="HTH_LUXR"/>
    <property type="match status" value="1"/>
</dbReference>
<sequence>MSKIHVVDDDVYRRNQMAKAAASLASHAEIYENFGEFKQHSPCEGLVLVSQAAKEEALKALMEGRCPIPAALYACSLTATEIKFAFRAGFIDVLVWPSQEEDLADALKAVILEYERRSAVAEQITAAKRAVTKLSRREAEVLSGLVSGASNKEMAVDLGLSHRTIEIHRANALKKMGARSTVDAVRIGMFAGLLPQVSVSPA</sequence>
<dbReference type="EMBL" id="WTYN01000006">
    <property type="protein sequence ID" value="MXO64095.1"/>
    <property type="molecule type" value="Genomic_DNA"/>
</dbReference>
<dbReference type="PANTHER" id="PTHR44688">
    <property type="entry name" value="DNA-BINDING TRANSCRIPTIONAL ACTIVATOR DEVR_DOSR"/>
    <property type="match status" value="1"/>
</dbReference>
<name>A0A844YKR5_9SPHN</name>
<dbReference type="InterPro" id="IPR016032">
    <property type="entry name" value="Sig_transdc_resp-reg_C-effctor"/>
</dbReference>
<evidence type="ECO:0000256" key="3">
    <source>
        <dbReference type="ARBA" id="ARBA00023163"/>
    </source>
</evidence>
<dbReference type="SUPFAM" id="SSF52172">
    <property type="entry name" value="CheY-like"/>
    <property type="match status" value="1"/>
</dbReference>
<dbReference type="GO" id="GO:0006355">
    <property type="term" value="P:regulation of DNA-templated transcription"/>
    <property type="evidence" value="ECO:0007669"/>
    <property type="project" value="InterPro"/>
</dbReference>
<dbReference type="GO" id="GO:0003677">
    <property type="term" value="F:DNA binding"/>
    <property type="evidence" value="ECO:0007669"/>
    <property type="project" value="UniProtKB-KW"/>
</dbReference>
<proteinExistence type="predicted"/>
<dbReference type="InterPro" id="IPR000792">
    <property type="entry name" value="Tscrpt_reg_LuxR_C"/>
</dbReference>
<reference evidence="7 8" key="1">
    <citation type="submission" date="2019-12" db="EMBL/GenBank/DDBJ databases">
        <title>Genomic-based taxomic classification of the family Erythrobacteraceae.</title>
        <authorList>
            <person name="Xu L."/>
        </authorList>
    </citation>
    <scope>NUCLEOTIDE SEQUENCE [LARGE SCALE GENOMIC DNA]</scope>
    <source>
        <strain evidence="7 8">MCCC 1A09965</strain>
    </source>
</reference>
<dbReference type="PRINTS" id="PR00038">
    <property type="entry name" value="HTHLUXR"/>
</dbReference>
<evidence type="ECO:0000256" key="4">
    <source>
        <dbReference type="PROSITE-ProRule" id="PRU00169"/>
    </source>
</evidence>
<gene>
    <name evidence="7" type="ORF">GRI48_13915</name>
</gene>
<feature type="domain" description="Response regulatory" evidence="6">
    <location>
        <begin position="3"/>
        <end position="111"/>
    </location>
</feature>